<comment type="caution">
    <text evidence="2">The sequence shown here is derived from an EMBL/GenBank/DDBJ whole genome shotgun (WGS) entry which is preliminary data.</text>
</comment>
<keyword evidence="3" id="KW-1185">Reference proteome</keyword>
<organism evidence="2 3">
    <name type="scientific">Euroglyphus maynei</name>
    <name type="common">Mayne's house dust mite</name>
    <dbReference type="NCBI Taxonomy" id="6958"/>
    <lineage>
        <taxon>Eukaryota</taxon>
        <taxon>Metazoa</taxon>
        <taxon>Ecdysozoa</taxon>
        <taxon>Arthropoda</taxon>
        <taxon>Chelicerata</taxon>
        <taxon>Arachnida</taxon>
        <taxon>Acari</taxon>
        <taxon>Acariformes</taxon>
        <taxon>Sarcoptiformes</taxon>
        <taxon>Astigmata</taxon>
        <taxon>Psoroptidia</taxon>
        <taxon>Analgoidea</taxon>
        <taxon>Pyroglyphidae</taxon>
        <taxon>Pyroglyphinae</taxon>
        <taxon>Euroglyphus</taxon>
    </lineage>
</organism>
<dbReference type="Proteomes" id="UP000194236">
    <property type="component" value="Unassembled WGS sequence"/>
</dbReference>
<feature type="region of interest" description="Disordered" evidence="1">
    <location>
        <begin position="1"/>
        <end position="55"/>
    </location>
</feature>
<protein>
    <submittedName>
        <fullName evidence="2">Uncharacterized protein</fullName>
    </submittedName>
</protein>
<evidence type="ECO:0000313" key="3">
    <source>
        <dbReference type="Proteomes" id="UP000194236"/>
    </source>
</evidence>
<dbReference type="AlphaFoldDB" id="A0A1Y3BMZ6"/>
<evidence type="ECO:0000313" key="2">
    <source>
        <dbReference type="EMBL" id="OTF80525.1"/>
    </source>
</evidence>
<reference evidence="2 3" key="1">
    <citation type="submission" date="2017-03" db="EMBL/GenBank/DDBJ databases">
        <title>Genome Survey of Euroglyphus maynei.</title>
        <authorList>
            <person name="Arlian L.G."/>
            <person name="Morgan M.S."/>
            <person name="Rider S.D."/>
        </authorList>
    </citation>
    <scope>NUCLEOTIDE SEQUENCE [LARGE SCALE GENOMIC DNA]</scope>
    <source>
        <strain evidence="2">Arlian Lab</strain>
        <tissue evidence="2">Whole body</tissue>
    </source>
</reference>
<evidence type="ECO:0000256" key="1">
    <source>
        <dbReference type="SAM" id="MobiDB-lite"/>
    </source>
</evidence>
<accession>A0A1Y3BMZ6</accession>
<name>A0A1Y3BMZ6_EURMA</name>
<feature type="compositionally biased region" description="Polar residues" evidence="1">
    <location>
        <begin position="34"/>
        <end position="46"/>
    </location>
</feature>
<gene>
    <name evidence="2" type="ORF">BLA29_014449</name>
</gene>
<sequence length="111" mass="12574">MLTSHSSPAMENNVDDKNQNNEDDDDEMKEIINSDGSEQTPNTIQSLMMYGNDGDGSKPITDSLMAKYNENSRLTNLKRMGYVSNIAHTNHYVTIQDGDHDNDFGRRKRAF</sequence>
<dbReference type="OrthoDB" id="10494122at2759"/>
<dbReference type="EMBL" id="MUJZ01017862">
    <property type="protein sequence ID" value="OTF80525.1"/>
    <property type="molecule type" value="Genomic_DNA"/>
</dbReference>
<proteinExistence type="predicted"/>